<dbReference type="WBParaSite" id="HCON_00094155-00001">
    <property type="protein sequence ID" value="HCON_00094155-00001"/>
    <property type="gene ID" value="HCON_00094155"/>
</dbReference>
<dbReference type="AlphaFoldDB" id="A0A7I4YHR7"/>
<organism evidence="2 3">
    <name type="scientific">Haemonchus contortus</name>
    <name type="common">Barber pole worm</name>
    <dbReference type="NCBI Taxonomy" id="6289"/>
    <lineage>
        <taxon>Eukaryota</taxon>
        <taxon>Metazoa</taxon>
        <taxon>Ecdysozoa</taxon>
        <taxon>Nematoda</taxon>
        <taxon>Chromadorea</taxon>
        <taxon>Rhabditida</taxon>
        <taxon>Rhabditina</taxon>
        <taxon>Rhabditomorpha</taxon>
        <taxon>Strongyloidea</taxon>
        <taxon>Trichostrongylidae</taxon>
        <taxon>Haemonchus</taxon>
    </lineage>
</organism>
<evidence type="ECO:0000256" key="1">
    <source>
        <dbReference type="SAM" id="SignalP"/>
    </source>
</evidence>
<feature type="chain" id="PRO_5029822128" evidence="1">
    <location>
        <begin position="19"/>
        <end position="135"/>
    </location>
</feature>
<dbReference type="OrthoDB" id="5899358at2759"/>
<evidence type="ECO:0000313" key="3">
    <source>
        <dbReference type="WBParaSite" id="HCON_00094155-00001"/>
    </source>
</evidence>
<protein>
    <submittedName>
        <fullName evidence="3">UPAR/Ly6 domain-containing protein</fullName>
    </submittedName>
</protein>
<proteinExistence type="predicted"/>
<keyword evidence="1" id="KW-0732">Signal</keyword>
<accession>A0A7I4YHR7</accession>
<dbReference type="Proteomes" id="UP000025227">
    <property type="component" value="Unplaced"/>
</dbReference>
<name>A0A7I4YHR7_HAECO</name>
<reference evidence="3" key="1">
    <citation type="submission" date="2020-12" db="UniProtKB">
        <authorList>
            <consortium name="WormBaseParasite"/>
        </authorList>
    </citation>
    <scope>IDENTIFICATION</scope>
    <source>
        <strain evidence="3">MHco3</strain>
    </source>
</reference>
<feature type="signal peptide" evidence="1">
    <location>
        <begin position="1"/>
        <end position="18"/>
    </location>
</feature>
<keyword evidence="2" id="KW-1185">Reference proteome</keyword>
<evidence type="ECO:0000313" key="2">
    <source>
        <dbReference type="Proteomes" id="UP000025227"/>
    </source>
</evidence>
<sequence length="135" mass="14951">MVSLTVVLTLMCISLPLASNVKCYVGEQVSRNEVIQSESFTVADCPASTDCVRLEWWTNDIKGLSLFCDPTVDAFGNPKFVCKGGEVFIPIGLNNVEWKYRCCSSDYCNLSSSGNGLSGYFLLLLLFMVQYEFGK</sequence>